<feature type="compositionally biased region" description="Low complexity" evidence="2">
    <location>
        <begin position="590"/>
        <end position="603"/>
    </location>
</feature>
<accession>A0A6A5ZT77</accession>
<dbReference type="OrthoDB" id="8954335at2759"/>
<keyword evidence="4" id="KW-1185">Reference proteome</keyword>
<evidence type="ECO:0000313" key="3">
    <source>
        <dbReference type="EMBL" id="KAF2122063.1"/>
    </source>
</evidence>
<reference evidence="3" key="1">
    <citation type="journal article" date="2020" name="Stud. Mycol.">
        <title>101 Dothideomycetes genomes: a test case for predicting lifestyles and emergence of pathogens.</title>
        <authorList>
            <person name="Haridas S."/>
            <person name="Albert R."/>
            <person name="Binder M."/>
            <person name="Bloem J."/>
            <person name="Labutti K."/>
            <person name="Salamov A."/>
            <person name="Andreopoulos B."/>
            <person name="Baker S."/>
            <person name="Barry K."/>
            <person name="Bills G."/>
            <person name="Bluhm B."/>
            <person name="Cannon C."/>
            <person name="Castanera R."/>
            <person name="Culley D."/>
            <person name="Daum C."/>
            <person name="Ezra D."/>
            <person name="Gonzalez J."/>
            <person name="Henrissat B."/>
            <person name="Kuo A."/>
            <person name="Liang C."/>
            <person name="Lipzen A."/>
            <person name="Lutzoni F."/>
            <person name="Magnuson J."/>
            <person name="Mondo S."/>
            <person name="Nolan M."/>
            <person name="Ohm R."/>
            <person name="Pangilinan J."/>
            <person name="Park H.-J."/>
            <person name="Ramirez L."/>
            <person name="Alfaro M."/>
            <person name="Sun H."/>
            <person name="Tritt A."/>
            <person name="Yoshinaga Y."/>
            <person name="Zwiers L.-H."/>
            <person name="Turgeon B."/>
            <person name="Goodwin S."/>
            <person name="Spatafora J."/>
            <person name="Crous P."/>
            <person name="Grigoriev I."/>
        </authorList>
    </citation>
    <scope>NUCLEOTIDE SEQUENCE</scope>
    <source>
        <strain evidence="3">CBS 627.86</strain>
    </source>
</reference>
<dbReference type="Gene3D" id="3.40.50.300">
    <property type="entry name" value="P-loop containing nucleotide triphosphate hydrolases"/>
    <property type="match status" value="1"/>
</dbReference>
<feature type="coiled-coil region" evidence="1">
    <location>
        <begin position="456"/>
        <end position="490"/>
    </location>
</feature>
<dbReference type="AlphaFoldDB" id="A0A6A5ZT77"/>
<sequence length="748" mass="84669">MAPATCSCSNAEKVVLLVGCTQHGKSSLIRSILDYSGAKDKGDRVKVGTFGNTSTTKQAKTFSETIHIQQHSLYDNRSRIHKIIPPQEEPDDLFDLIPKTTGSGKHIHLRVIDTPGLDDTDNNKEPRSRPGPTNTSLVRHVDEQHKLKVFQKLAEEGSLNAICFVLDINSQIGSTAQTLLKEYMHIFDACKLHAPYYFIHTKVNIETMFEEKARQRPASLQGAFSLLHRKVKHHYIDNLPSDECEIEKHFHRRAIAGLLEDLLSEPKHAVMQLRYPRSAGHKSWDRELDRIFQQSKSQLDNEVSLLETAKEHLESTKLPLERRKDQEYSNYRSLDRQYDALNTDDLVEVGKMYKSERSHLFGTSRLWFTVSARAPIRKFEASESGASFWADLPSQSSVYGENSMSAFLKGYGWDCAISATITLYGWQKEAEGVALKRLENERKGAYADWEKTVERVKSLTSSIETKEKEIVDARQAVARINAERRSWQSEHIDMTSMKRYAPYFGTTSIVAYAYGLRISRRFPQKALGEGARARLLKEYDSKISAFEQQVTVCKEMVKLTNESHAKSKSFLEDIRSQHDRFSKDIKGNHNTATSITSSNPSISIPTKGINSKDSFIMQDMQEKLESRIAIGKTLVVSSIKLYGRALQEQSLVTKSIIPKAEKLADSCKVKVTMWEEEQLNRESAHAAAEVVKVISNLDSVPIGVAAVFQATSESNDASWEPLFENLKSTYSCKPEGWAEFLHYLKIES</sequence>
<evidence type="ECO:0000313" key="4">
    <source>
        <dbReference type="Proteomes" id="UP000799770"/>
    </source>
</evidence>
<protein>
    <submittedName>
        <fullName evidence="3">Uncharacterized protein</fullName>
    </submittedName>
</protein>
<dbReference type="InterPro" id="IPR027417">
    <property type="entry name" value="P-loop_NTPase"/>
</dbReference>
<proteinExistence type="predicted"/>
<evidence type="ECO:0000256" key="2">
    <source>
        <dbReference type="SAM" id="MobiDB-lite"/>
    </source>
</evidence>
<dbReference type="SUPFAM" id="SSF52540">
    <property type="entry name" value="P-loop containing nucleoside triphosphate hydrolases"/>
    <property type="match status" value="1"/>
</dbReference>
<gene>
    <name evidence="3" type="ORF">BDV96DRAFT_640129</name>
</gene>
<dbReference type="EMBL" id="ML977311">
    <property type="protein sequence ID" value="KAF2122063.1"/>
    <property type="molecule type" value="Genomic_DNA"/>
</dbReference>
<feature type="region of interest" description="Disordered" evidence="2">
    <location>
        <begin position="583"/>
        <end position="603"/>
    </location>
</feature>
<dbReference type="Proteomes" id="UP000799770">
    <property type="component" value="Unassembled WGS sequence"/>
</dbReference>
<evidence type="ECO:0000256" key="1">
    <source>
        <dbReference type="SAM" id="Coils"/>
    </source>
</evidence>
<feature type="region of interest" description="Disordered" evidence="2">
    <location>
        <begin position="113"/>
        <end position="136"/>
    </location>
</feature>
<organism evidence="3 4">
    <name type="scientific">Lophiotrema nucula</name>
    <dbReference type="NCBI Taxonomy" id="690887"/>
    <lineage>
        <taxon>Eukaryota</taxon>
        <taxon>Fungi</taxon>
        <taxon>Dikarya</taxon>
        <taxon>Ascomycota</taxon>
        <taxon>Pezizomycotina</taxon>
        <taxon>Dothideomycetes</taxon>
        <taxon>Pleosporomycetidae</taxon>
        <taxon>Pleosporales</taxon>
        <taxon>Lophiotremataceae</taxon>
        <taxon>Lophiotrema</taxon>
    </lineage>
</organism>
<keyword evidence="1" id="KW-0175">Coiled coil</keyword>
<name>A0A6A5ZT77_9PLEO</name>